<feature type="region of interest" description="Disordered" evidence="1">
    <location>
        <begin position="153"/>
        <end position="230"/>
    </location>
</feature>
<comment type="caution">
    <text evidence="3">The sequence shown here is derived from an EMBL/GenBank/DDBJ whole genome shotgun (WGS) entry which is preliminary data.</text>
</comment>
<feature type="compositionally biased region" description="Basic residues" evidence="1">
    <location>
        <begin position="526"/>
        <end position="539"/>
    </location>
</feature>
<dbReference type="InterPro" id="IPR039596">
    <property type="entry name" value="GAS1"/>
</dbReference>
<dbReference type="Proteomes" id="UP000825002">
    <property type="component" value="Unassembled WGS sequence"/>
</dbReference>
<feature type="chain" id="PRO_5046653992" evidence="2">
    <location>
        <begin position="40"/>
        <end position="590"/>
    </location>
</feature>
<feature type="non-terminal residue" evidence="3">
    <location>
        <position position="590"/>
    </location>
</feature>
<dbReference type="PANTHER" id="PTHR16840">
    <property type="entry name" value="GROWTH ARREST-SPECIFIC PROTEIN 1"/>
    <property type="match status" value="1"/>
</dbReference>
<accession>A0ABQ7S7X1</accession>
<sequence>IIQQQKKKSTIFGHKAQLLTSIVWLYVLLLQVCYHVAQSQPTPTPTPTPTTAIANATASEQQLIDQSQIHSLHSTSQQQNNSDTLTTTTTNNQTPHNQQQYLSVNQQQQRHLAVVNRLLEQSANNVLTTLLQQQPPSHLIDSSSFDRVYVVERQSQTQQQRSVSDQRNDVNSDNKDGDVLVTTDGDNLVNYSSEADESLQQDNNNNDNNDNNEDQTGDKQTWTQPTTDDKPITDCDQAYMRCALRKACAPALKAYNDECADLMANKTSQCSARCVKAMIALRSSSEGAELARCDCQSSEYCRQNKQRALQCQAHVERAMRPDVRVSCSTATWICGADQLCATALEYYYRNCETPLLSERRCTARCNNSVSILYRQVSAAKLLTCFCDGSEEFPCQKYKTYTERLCLSSATTTNNMRAQSDSDNTWHDNNSNSNSNSNRVESTSTSANDDDNYNPEDNWIPVISGRYFAAQAYAAEHASKSDGATGVTTAAAATAIGVEDETLELQAYNEFVAASLHERQREQQQQQRKRHQALHKQRRNSRSDTTSYLSFLYVTSNASSSYVASLNLLPTCLKMISSVVAYALTTHFSKL</sequence>
<feature type="signal peptide" evidence="2">
    <location>
        <begin position="1"/>
        <end position="39"/>
    </location>
</feature>
<feature type="region of interest" description="Disordered" evidence="1">
    <location>
        <begin position="416"/>
        <end position="455"/>
    </location>
</feature>
<feature type="compositionally biased region" description="Basic and acidic residues" evidence="1">
    <location>
        <begin position="164"/>
        <end position="178"/>
    </location>
</feature>
<protein>
    <submittedName>
        <fullName evidence="3">Growth arrest-specific protein 1</fullName>
    </submittedName>
</protein>
<name>A0ABQ7S7X1_9ACAR</name>
<feature type="region of interest" description="Disordered" evidence="1">
    <location>
        <begin position="516"/>
        <end position="541"/>
    </location>
</feature>
<evidence type="ECO:0000313" key="4">
    <source>
        <dbReference type="Proteomes" id="UP000825002"/>
    </source>
</evidence>
<gene>
    <name evidence="3" type="primary">Gas1</name>
    <name evidence="3" type="ORF">GZH46_02160</name>
</gene>
<feature type="compositionally biased region" description="Low complexity" evidence="1">
    <location>
        <begin position="420"/>
        <end position="445"/>
    </location>
</feature>
<evidence type="ECO:0000313" key="3">
    <source>
        <dbReference type="EMBL" id="KAG9509325.1"/>
    </source>
</evidence>
<feature type="compositionally biased region" description="Low complexity" evidence="1">
    <location>
        <begin position="74"/>
        <end position="95"/>
    </location>
</feature>
<feature type="non-terminal residue" evidence="3">
    <location>
        <position position="1"/>
    </location>
</feature>
<keyword evidence="4" id="KW-1185">Reference proteome</keyword>
<feature type="region of interest" description="Disordered" evidence="1">
    <location>
        <begin position="72"/>
        <end position="95"/>
    </location>
</feature>
<reference evidence="3 4" key="1">
    <citation type="submission" date="2020-10" db="EMBL/GenBank/DDBJ databases">
        <authorList>
            <person name="Klimov P.B."/>
            <person name="Dyachkov S.M."/>
            <person name="Chetverikov P.E."/>
        </authorList>
    </citation>
    <scope>NUCLEOTIDE SEQUENCE [LARGE SCALE GENOMIC DNA]</scope>
    <source>
        <strain evidence="3">BMOC 18-1129-001#AD2665</strain>
        <tissue evidence="3">Entire mites</tissue>
    </source>
</reference>
<keyword evidence="2" id="KW-0732">Signal</keyword>
<evidence type="ECO:0000256" key="1">
    <source>
        <dbReference type="SAM" id="MobiDB-lite"/>
    </source>
</evidence>
<dbReference type="EMBL" id="JAIFTH010000536">
    <property type="protein sequence ID" value="KAG9509325.1"/>
    <property type="molecule type" value="Genomic_DNA"/>
</dbReference>
<feature type="compositionally biased region" description="Low complexity" evidence="1">
    <location>
        <begin position="153"/>
        <end position="163"/>
    </location>
</feature>
<dbReference type="PANTHER" id="PTHR16840:SF3">
    <property type="entry name" value="GROWTH ARREST-SPECIFIC PROTEIN 1"/>
    <property type="match status" value="1"/>
</dbReference>
<organism evidence="3 4">
    <name type="scientific">Fragariocoptes setiger</name>
    <dbReference type="NCBI Taxonomy" id="1670756"/>
    <lineage>
        <taxon>Eukaryota</taxon>
        <taxon>Metazoa</taxon>
        <taxon>Ecdysozoa</taxon>
        <taxon>Arthropoda</taxon>
        <taxon>Chelicerata</taxon>
        <taxon>Arachnida</taxon>
        <taxon>Acari</taxon>
        <taxon>Acariformes</taxon>
        <taxon>Trombidiformes</taxon>
        <taxon>Prostigmata</taxon>
        <taxon>Eupodina</taxon>
        <taxon>Eriophyoidea</taxon>
        <taxon>Phytoptidae</taxon>
        <taxon>Fragariocoptes</taxon>
    </lineage>
</organism>
<proteinExistence type="predicted"/>
<evidence type="ECO:0000256" key="2">
    <source>
        <dbReference type="SAM" id="SignalP"/>
    </source>
</evidence>